<dbReference type="AlphaFoldDB" id="A0A7R7DVI6"/>
<dbReference type="InterPro" id="IPR039513">
    <property type="entry name" value="PL-6"/>
</dbReference>
<dbReference type="EMBL" id="AP023355">
    <property type="protein sequence ID" value="BCJ38635.1"/>
    <property type="molecule type" value="Genomic_DNA"/>
</dbReference>
<dbReference type="SUPFAM" id="SSF51126">
    <property type="entry name" value="Pectin lyase-like"/>
    <property type="match status" value="1"/>
</dbReference>
<reference evidence="3 4" key="1">
    <citation type="submission" date="2020-08" db="EMBL/GenBank/DDBJ databases">
        <title>Whole genome shotgun sequence of Actinocatenispora thailandica NBRC 105041.</title>
        <authorList>
            <person name="Komaki H."/>
            <person name="Tamura T."/>
        </authorList>
    </citation>
    <scope>NUCLEOTIDE SEQUENCE [LARGE SCALE GENOMIC DNA]</scope>
    <source>
        <strain evidence="3 4">NBRC 105041</strain>
    </source>
</reference>
<feature type="region of interest" description="Disordered" evidence="1">
    <location>
        <begin position="440"/>
        <end position="459"/>
    </location>
</feature>
<dbReference type="Pfam" id="PF14592">
    <property type="entry name" value="Chondroitinas_B"/>
    <property type="match status" value="1"/>
</dbReference>
<dbReference type="KEGG" id="atl:Athai_61380"/>
<keyword evidence="2" id="KW-0732">Signal</keyword>
<dbReference type="Proteomes" id="UP000611640">
    <property type="component" value="Chromosome"/>
</dbReference>
<dbReference type="CDD" id="cd14251">
    <property type="entry name" value="PL-6"/>
    <property type="match status" value="1"/>
</dbReference>
<name>A0A7R7DVI6_9ACTN</name>
<protein>
    <submittedName>
        <fullName evidence="3">Lyase</fullName>
    </submittedName>
</protein>
<evidence type="ECO:0000313" key="3">
    <source>
        <dbReference type="EMBL" id="BCJ38635.1"/>
    </source>
</evidence>
<dbReference type="InterPro" id="IPR011050">
    <property type="entry name" value="Pectin_lyase_fold/virulence"/>
</dbReference>
<keyword evidence="3" id="KW-0456">Lyase</keyword>
<dbReference type="InterPro" id="IPR012334">
    <property type="entry name" value="Pectin_lyas_fold"/>
</dbReference>
<evidence type="ECO:0000313" key="4">
    <source>
        <dbReference type="Proteomes" id="UP000611640"/>
    </source>
</evidence>
<dbReference type="RefSeq" id="WP_203964640.1">
    <property type="nucleotide sequence ID" value="NZ_AP023355.1"/>
</dbReference>
<evidence type="ECO:0000256" key="2">
    <source>
        <dbReference type="SAM" id="SignalP"/>
    </source>
</evidence>
<dbReference type="GO" id="GO:0016829">
    <property type="term" value="F:lyase activity"/>
    <property type="evidence" value="ECO:0007669"/>
    <property type="project" value="UniProtKB-KW"/>
</dbReference>
<feature type="signal peptide" evidence="2">
    <location>
        <begin position="1"/>
        <end position="24"/>
    </location>
</feature>
<dbReference type="SMART" id="SM00710">
    <property type="entry name" value="PbH1"/>
    <property type="match status" value="6"/>
</dbReference>
<dbReference type="InterPro" id="IPR006626">
    <property type="entry name" value="PbH1"/>
</dbReference>
<gene>
    <name evidence="3" type="ORF">Athai_61380</name>
</gene>
<proteinExistence type="predicted"/>
<sequence length="478" mass="50551">MRRRVLAAVVAAGCALAWSTPASAGRRTEVAVSDSAGLASAMAAATAGTTIVLADGDYTIGKLSGKVGTADAPVTIRSAHPGQARITGGQLEIQDSAYVLVRGLDWANANTLKVHASQHVRLTDNHFRLHTASGTHWVLINGENSGHNRIDHNTFEHKTVLGNYVTVYGGQSQISQYDRIDHNLFADETPQTANGGEAIRLGVSSLSESSAHATIEDNLFTDCDGDAEIVSVKSSDNTVRYNTFRRSAGVLSARRGDRNSFYGNVFLGAGKAGTGGIRLYGEDQRVWNNYFAGLTGSGFTAAVQIDGGSITADSDHGDPSLWAEHWQVERAVVTHNTFVDNVSNIETGANYTYPPVDSVVADNLVVGSTGKLYDEVKQPTGQTYLGNIAYPTGSATVGLELPADQIRVADPKLDRAGEIAHLTADSPAVDAATGSFRYVTDDVDGQPRDTQPDVGADELSTAPVLRHPLTAADVGTSW</sequence>
<organism evidence="3 4">
    <name type="scientific">Actinocatenispora thailandica</name>
    <dbReference type="NCBI Taxonomy" id="227318"/>
    <lineage>
        <taxon>Bacteria</taxon>
        <taxon>Bacillati</taxon>
        <taxon>Actinomycetota</taxon>
        <taxon>Actinomycetes</taxon>
        <taxon>Micromonosporales</taxon>
        <taxon>Micromonosporaceae</taxon>
        <taxon>Actinocatenispora</taxon>
    </lineage>
</organism>
<accession>A0A7R7DVI6</accession>
<keyword evidence="4" id="KW-1185">Reference proteome</keyword>
<evidence type="ECO:0000256" key="1">
    <source>
        <dbReference type="SAM" id="MobiDB-lite"/>
    </source>
</evidence>
<feature type="chain" id="PRO_5030877188" evidence="2">
    <location>
        <begin position="25"/>
        <end position="478"/>
    </location>
</feature>
<dbReference type="Gene3D" id="2.160.20.10">
    <property type="entry name" value="Single-stranded right-handed beta-helix, Pectin lyase-like"/>
    <property type="match status" value="1"/>
</dbReference>